<dbReference type="Gene3D" id="1.25.40.420">
    <property type="match status" value="1"/>
</dbReference>
<accession>A0A2H8TNL9</accession>
<dbReference type="SMART" id="SM00225">
    <property type="entry name" value="BTB"/>
    <property type="match status" value="1"/>
</dbReference>
<dbReference type="SUPFAM" id="SSF117281">
    <property type="entry name" value="Kelch motif"/>
    <property type="match status" value="1"/>
</dbReference>
<evidence type="ECO:0000256" key="5">
    <source>
        <dbReference type="ARBA" id="ARBA00022786"/>
    </source>
</evidence>
<evidence type="ECO:0000256" key="7">
    <source>
        <dbReference type="ARBA" id="ARBA00043912"/>
    </source>
</evidence>
<dbReference type="FunFam" id="1.25.40.420:FF:000001">
    <property type="entry name" value="Kelch-like family member 12"/>
    <property type="match status" value="1"/>
</dbReference>
<organism evidence="9">
    <name type="scientific">Melanaphis sacchari</name>
    <dbReference type="NCBI Taxonomy" id="742174"/>
    <lineage>
        <taxon>Eukaryota</taxon>
        <taxon>Metazoa</taxon>
        <taxon>Ecdysozoa</taxon>
        <taxon>Arthropoda</taxon>
        <taxon>Hexapoda</taxon>
        <taxon>Insecta</taxon>
        <taxon>Pterygota</taxon>
        <taxon>Neoptera</taxon>
        <taxon>Paraneoptera</taxon>
        <taxon>Hemiptera</taxon>
        <taxon>Sternorrhyncha</taxon>
        <taxon>Aphidomorpha</taxon>
        <taxon>Aphidoidea</taxon>
        <taxon>Aphididae</taxon>
        <taxon>Aphidini</taxon>
        <taxon>Melanaphis</taxon>
    </lineage>
</organism>
<dbReference type="InterPro" id="IPR017096">
    <property type="entry name" value="BTB-kelch_protein"/>
</dbReference>
<dbReference type="PROSITE" id="PS50097">
    <property type="entry name" value="BTB"/>
    <property type="match status" value="1"/>
</dbReference>
<comment type="pathway">
    <text evidence="1">Protein modification; protein ubiquitination.</text>
</comment>
<dbReference type="PANTHER" id="PTHR24412:SF441">
    <property type="entry name" value="KELCH-LIKE PROTEIN 28"/>
    <property type="match status" value="1"/>
</dbReference>
<keyword evidence="3" id="KW-0880">Kelch repeat</keyword>
<dbReference type="SMART" id="SM00612">
    <property type="entry name" value="Kelch"/>
    <property type="match status" value="5"/>
</dbReference>
<dbReference type="UniPathway" id="UPA00143"/>
<evidence type="ECO:0000313" key="9">
    <source>
        <dbReference type="EMBL" id="MBW14858.1"/>
    </source>
</evidence>
<reference evidence="9" key="1">
    <citation type="submission" date="2017-10" db="EMBL/GenBank/DDBJ databases">
        <title>Transcriptome Assembly of Sugarcane Aphid Adults.</title>
        <authorList>
            <person name="Scully E.D."/>
            <person name="Palmer N.A."/>
            <person name="Geib S.M."/>
            <person name="Sarath G."/>
            <person name="Sattler S.E."/>
        </authorList>
    </citation>
    <scope>NUCLEOTIDE SEQUENCE</scope>
    <source>
        <tissue evidence="9">Whole body</tissue>
    </source>
</reference>
<keyword evidence="4" id="KW-0677">Repeat</keyword>
<evidence type="ECO:0000256" key="2">
    <source>
        <dbReference type="ARBA" id="ARBA00013699"/>
    </source>
</evidence>
<evidence type="ECO:0000256" key="6">
    <source>
        <dbReference type="ARBA" id="ARBA00023203"/>
    </source>
</evidence>
<name>A0A2H8TNL9_9HEMI</name>
<dbReference type="PANTHER" id="PTHR24412">
    <property type="entry name" value="KELCH PROTEIN"/>
    <property type="match status" value="1"/>
</dbReference>
<dbReference type="EMBL" id="GFXV01003053">
    <property type="protein sequence ID" value="MBW14858.1"/>
    <property type="molecule type" value="Transcribed_RNA"/>
</dbReference>
<evidence type="ECO:0000256" key="4">
    <source>
        <dbReference type="ARBA" id="ARBA00022737"/>
    </source>
</evidence>
<dbReference type="InterPro" id="IPR000210">
    <property type="entry name" value="BTB/POZ_dom"/>
</dbReference>
<dbReference type="InterPro" id="IPR015915">
    <property type="entry name" value="Kelch-typ_b-propeller"/>
</dbReference>
<keyword evidence="5" id="KW-0833">Ubl conjugation pathway</keyword>
<dbReference type="Gene3D" id="2.120.10.80">
    <property type="entry name" value="Kelch-type beta propeller"/>
    <property type="match status" value="1"/>
</dbReference>
<proteinExistence type="predicted"/>
<dbReference type="OrthoDB" id="45365at2759"/>
<dbReference type="Gene3D" id="3.30.710.10">
    <property type="entry name" value="Potassium Channel Kv1.1, Chain A"/>
    <property type="match status" value="1"/>
</dbReference>
<dbReference type="InterPro" id="IPR006652">
    <property type="entry name" value="Kelch_1"/>
</dbReference>
<dbReference type="PIRSF" id="PIRSF037037">
    <property type="entry name" value="Kelch-like_protein_gigaxonin"/>
    <property type="match status" value="1"/>
</dbReference>
<evidence type="ECO:0000256" key="3">
    <source>
        <dbReference type="ARBA" id="ARBA00022441"/>
    </source>
</evidence>
<feature type="domain" description="BTB" evidence="8">
    <location>
        <begin position="47"/>
        <end position="114"/>
    </location>
</feature>
<dbReference type="InterPro" id="IPR011705">
    <property type="entry name" value="BACK"/>
</dbReference>
<protein>
    <recommendedName>
        <fullName evidence="2">Kelch-like protein diablo</fullName>
    </recommendedName>
</protein>
<dbReference type="Pfam" id="PF01344">
    <property type="entry name" value="Kelch_1"/>
    <property type="match status" value="4"/>
</dbReference>
<dbReference type="Pfam" id="PF00651">
    <property type="entry name" value="BTB"/>
    <property type="match status" value="1"/>
</dbReference>
<dbReference type="GO" id="GO:0016567">
    <property type="term" value="P:protein ubiquitination"/>
    <property type="evidence" value="ECO:0007669"/>
    <property type="project" value="UniProtKB-UniPathway"/>
</dbReference>
<gene>
    <name evidence="9" type="primary">kel_7</name>
</gene>
<dbReference type="InterPro" id="IPR011333">
    <property type="entry name" value="SKP1/BTB/POZ_sf"/>
</dbReference>
<evidence type="ECO:0000256" key="1">
    <source>
        <dbReference type="ARBA" id="ARBA00004906"/>
    </source>
</evidence>
<dbReference type="AlphaFoldDB" id="A0A2H8TNL9"/>
<sequence length="596" mass="67510">MSVKEMDSLQKEFQMSNRCEPTKYKNSFHTYEMFEVLQSLRKNEEFCDVKLQTDDGTIIFGHKNILVSATYYFKAMFSNFVESNNYLVNIKELNSTILQLLIDYIYTSEIMITEENVQVLLPAANLLQLNYVTDACVDFLKHQLDSSNALGISRFADLHNCSELLSKSQAYIKKQFIEITKCDEFLSLSSEELINLISCNDLFVPSEEKVFKSVLNWVKHELDCRKDFLPNLMKHVRLPLVSKQYLLEKVVNEPLLKNSLECNGYVFEALEFFVLKSVHPFTIPQMIRSTPRQSGSLQKVVLVLSWSPTAKKSYANWYDPFTKLWQIAPRTIKSRETAGLVVIKNKFVVIMGGNSDSQTVEMLDLSSQSPCWVQMVDMIVKRKDLGVGILDNCIYVVGGYDGTKYLNNAEVFDVNNQKWQIVSNMLSKRNSFGVGVLNNLLYSVGGYDGSSYLKTVECYDPSLNTWAIVAEMSIRRAGVGIGVLNGAMYAIGGINESSVLNSCEIYQPITGLWTPITNMHLARYNPGVFILNGLLYVMGGNNRSVILDSIEIYNPITNTWSMETFSTNGNQIYGAIVVDSPPHFGTLCTEHKQCIF</sequence>
<comment type="function">
    <text evidence="7">Probable substrate-specific adapter of an E3 ubiquitin-protein ligase complex which mediates the ubiquitination and subsequent proteasomal degradation of target proteins. May have a role in synapse differentiation and growth.</text>
</comment>
<dbReference type="GO" id="GO:0003779">
    <property type="term" value="F:actin binding"/>
    <property type="evidence" value="ECO:0007669"/>
    <property type="project" value="UniProtKB-KW"/>
</dbReference>
<dbReference type="SUPFAM" id="SSF54695">
    <property type="entry name" value="POZ domain"/>
    <property type="match status" value="1"/>
</dbReference>
<dbReference type="Pfam" id="PF07707">
    <property type="entry name" value="BACK"/>
    <property type="match status" value="1"/>
</dbReference>
<dbReference type="SMART" id="SM00875">
    <property type="entry name" value="BACK"/>
    <property type="match status" value="1"/>
</dbReference>
<keyword evidence="6" id="KW-0009">Actin-binding</keyword>
<evidence type="ECO:0000259" key="8">
    <source>
        <dbReference type="PROSITE" id="PS50097"/>
    </source>
</evidence>